<reference evidence="1 2" key="1">
    <citation type="submission" date="2020-08" db="EMBL/GenBank/DDBJ databases">
        <title>Genomic Encyclopedia of Type Strains, Phase IV (KMG-IV): sequencing the most valuable type-strain genomes for metagenomic binning, comparative biology and taxonomic classification.</title>
        <authorList>
            <person name="Goeker M."/>
        </authorList>
    </citation>
    <scope>NUCLEOTIDE SEQUENCE [LARGE SCALE GENOMIC DNA]</scope>
    <source>
        <strain evidence="1 2">DSM 27057</strain>
    </source>
</reference>
<dbReference type="SUPFAM" id="SSF52833">
    <property type="entry name" value="Thioredoxin-like"/>
    <property type="match status" value="1"/>
</dbReference>
<dbReference type="AlphaFoldDB" id="A0A7W6CH27"/>
<dbReference type="RefSeq" id="WP_183624040.1">
    <property type="nucleotide sequence ID" value="NZ_JACIDX010000004.1"/>
</dbReference>
<comment type="caution">
    <text evidence="1">The sequence shown here is derived from an EMBL/GenBank/DDBJ whole genome shotgun (WGS) entry which is preliminary data.</text>
</comment>
<dbReference type="Gene3D" id="3.40.30.10">
    <property type="entry name" value="Glutaredoxin"/>
    <property type="match status" value="1"/>
</dbReference>
<dbReference type="CDD" id="cd02980">
    <property type="entry name" value="TRX_Fd_family"/>
    <property type="match status" value="1"/>
</dbReference>
<evidence type="ECO:0000313" key="2">
    <source>
        <dbReference type="Proteomes" id="UP000548867"/>
    </source>
</evidence>
<dbReference type="InterPro" id="IPR036249">
    <property type="entry name" value="Thioredoxin-like_sf"/>
</dbReference>
<dbReference type="Proteomes" id="UP000548867">
    <property type="component" value="Unassembled WGS sequence"/>
</dbReference>
<dbReference type="EMBL" id="JACIDX010000004">
    <property type="protein sequence ID" value="MBB3954514.1"/>
    <property type="molecule type" value="Genomic_DNA"/>
</dbReference>
<gene>
    <name evidence="1" type="ORF">GGR38_001441</name>
</gene>
<name>A0A7W6CH27_9SPHN</name>
<sequence length="123" mass="13238">MSVKPDDIALAQAALAKAGAAAPGGVQRHIFLCAEPQKGECCTPAVGSKAWAYLKKRVKQLGLTEAGVMRSKADCLRVCFAGPVAVVYPDGVWYHSCTEEVLERILQEHIIGGVPVEDYRLRS</sequence>
<proteinExistence type="predicted"/>
<evidence type="ECO:0000313" key="1">
    <source>
        <dbReference type="EMBL" id="MBB3954514.1"/>
    </source>
</evidence>
<accession>A0A7W6CH27</accession>
<keyword evidence="2" id="KW-1185">Reference proteome</keyword>
<protein>
    <submittedName>
        <fullName evidence="1">(2Fe-2S) ferredoxin</fullName>
    </submittedName>
</protein>
<organism evidence="1 2">
    <name type="scientific">Novosphingobium sediminicola</name>
    <dbReference type="NCBI Taxonomy" id="563162"/>
    <lineage>
        <taxon>Bacteria</taxon>
        <taxon>Pseudomonadati</taxon>
        <taxon>Pseudomonadota</taxon>
        <taxon>Alphaproteobacteria</taxon>
        <taxon>Sphingomonadales</taxon>
        <taxon>Sphingomonadaceae</taxon>
        <taxon>Novosphingobium</taxon>
    </lineage>
</organism>